<dbReference type="RefSeq" id="WP_326090922.1">
    <property type="nucleotide sequence ID" value="NZ_JARLKZ010000021.1"/>
</dbReference>
<keyword evidence="1" id="KW-1133">Transmembrane helix</keyword>
<feature type="domain" description="DUF58" evidence="2">
    <location>
        <begin position="212"/>
        <end position="363"/>
    </location>
</feature>
<name>A0ABU6GTR7_9BACL</name>
<dbReference type="InterPro" id="IPR002881">
    <property type="entry name" value="DUF58"/>
</dbReference>
<evidence type="ECO:0000259" key="2">
    <source>
        <dbReference type="Pfam" id="PF01882"/>
    </source>
</evidence>
<evidence type="ECO:0000313" key="4">
    <source>
        <dbReference type="Proteomes" id="UP001344632"/>
    </source>
</evidence>
<sequence>MALLKTIRSILRNLRFWIVLAVWAASLLFVLFQGGKTALMLLVMISVLVVYLIAGGLGGIRRVHGQRSLSAEQEQGEALHAGEQVKVSLNFAVPGFLPMPYLIIREVMKRHNGETWSFEESVIPDFRGGGELMFQTPPLERGRYYFTETECVTEDIFGLIEHKGSFHVPGQFRVFPRTISIPGWRIMDKNSRLAGPQRAAASRRETTQINGVREYVYGDRISRIHWNATAKTGSWKSKEFEYDSVPKIMLILDAISAHYESDNHFELAVSTAASLINYASRERLCMGLATAGDQFKMFAPSENYSDRQRMMHHLVDVTADGYGDLQPKLEKSGRFIPSGAMFILISPQSGKKALELLRWADTRGFTPSHILVSSSESENNSKQGWVSMLQARGTFGCSVSSLHDLPAALGGGRP</sequence>
<accession>A0ABU6GTR7</accession>
<evidence type="ECO:0000256" key="1">
    <source>
        <dbReference type="SAM" id="Phobius"/>
    </source>
</evidence>
<keyword evidence="4" id="KW-1185">Reference proteome</keyword>
<dbReference type="PANTHER" id="PTHR34351:SF2">
    <property type="entry name" value="DUF58 DOMAIN-CONTAINING PROTEIN"/>
    <property type="match status" value="1"/>
</dbReference>
<proteinExistence type="predicted"/>
<evidence type="ECO:0000313" key="3">
    <source>
        <dbReference type="EMBL" id="MEC0243099.1"/>
    </source>
</evidence>
<dbReference type="Proteomes" id="UP001344632">
    <property type="component" value="Unassembled WGS sequence"/>
</dbReference>
<dbReference type="EMBL" id="JARLKZ010000021">
    <property type="protein sequence ID" value="MEC0243099.1"/>
    <property type="molecule type" value="Genomic_DNA"/>
</dbReference>
<dbReference type="PANTHER" id="PTHR34351">
    <property type="entry name" value="SLR1927 PROTEIN-RELATED"/>
    <property type="match status" value="1"/>
</dbReference>
<keyword evidence="1" id="KW-0812">Transmembrane</keyword>
<reference evidence="3 4" key="1">
    <citation type="submission" date="2023-03" db="EMBL/GenBank/DDBJ databases">
        <title>Bacillus Genome Sequencing.</title>
        <authorList>
            <person name="Dunlap C."/>
        </authorList>
    </citation>
    <scope>NUCLEOTIDE SEQUENCE [LARGE SCALE GENOMIC DNA]</scope>
    <source>
        <strain evidence="3 4">BD-525</strain>
    </source>
</reference>
<comment type="caution">
    <text evidence="3">The sequence shown here is derived from an EMBL/GenBank/DDBJ whole genome shotgun (WGS) entry which is preliminary data.</text>
</comment>
<protein>
    <submittedName>
        <fullName evidence="3">DUF58 domain-containing protein</fullName>
    </submittedName>
</protein>
<feature type="transmembrane region" description="Helical" evidence="1">
    <location>
        <begin position="38"/>
        <end position="60"/>
    </location>
</feature>
<gene>
    <name evidence="3" type="ORF">P4H66_25130</name>
</gene>
<organism evidence="3 4">
    <name type="scientific">Paenibacillus dokdonensis</name>
    <dbReference type="NCBI Taxonomy" id="2567944"/>
    <lineage>
        <taxon>Bacteria</taxon>
        <taxon>Bacillati</taxon>
        <taxon>Bacillota</taxon>
        <taxon>Bacilli</taxon>
        <taxon>Bacillales</taxon>
        <taxon>Paenibacillaceae</taxon>
        <taxon>Paenibacillus</taxon>
    </lineage>
</organism>
<keyword evidence="1" id="KW-0472">Membrane</keyword>
<dbReference type="Pfam" id="PF01882">
    <property type="entry name" value="DUF58"/>
    <property type="match status" value="1"/>
</dbReference>
<feature type="transmembrane region" description="Helical" evidence="1">
    <location>
        <begin position="14"/>
        <end position="32"/>
    </location>
</feature>